<name>A0ABP3FZ16_9BACI</name>
<gene>
    <name evidence="2" type="ORF">GCM10008967_18620</name>
</gene>
<reference evidence="3" key="1">
    <citation type="journal article" date="2019" name="Int. J. Syst. Evol. Microbiol.">
        <title>The Global Catalogue of Microorganisms (GCM) 10K type strain sequencing project: providing services to taxonomists for standard genome sequencing and annotation.</title>
        <authorList>
            <consortium name="The Broad Institute Genomics Platform"/>
            <consortium name="The Broad Institute Genome Sequencing Center for Infectious Disease"/>
            <person name="Wu L."/>
            <person name="Ma J."/>
        </authorList>
    </citation>
    <scope>NUCLEOTIDE SEQUENCE [LARGE SCALE GENOMIC DNA]</scope>
    <source>
        <strain evidence="3">JCM 9731</strain>
    </source>
</reference>
<accession>A0ABP3FZ16</accession>
<dbReference type="Proteomes" id="UP001500782">
    <property type="component" value="Unassembled WGS sequence"/>
</dbReference>
<evidence type="ECO:0000313" key="2">
    <source>
        <dbReference type="EMBL" id="GAA0328397.1"/>
    </source>
</evidence>
<feature type="region of interest" description="Disordered" evidence="1">
    <location>
        <begin position="35"/>
        <end position="69"/>
    </location>
</feature>
<keyword evidence="3" id="KW-1185">Reference proteome</keyword>
<protein>
    <submittedName>
        <fullName evidence="2">Uncharacterized protein</fullName>
    </submittedName>
</protein>
<evidence type="ECO:0000256" key="1">
    <source>
        <dbReference type="SAM" id="MobiDB-lite"/>
    </source>
</evidence>
<evidence type="ECO:0000313" key="3">
    <source>
        <dbReference type="Proteomes" id="UP001500782"/>
    </source>
</evidence>
<dbReference type="RefSeq" id="WP_343798452.1">
    <property type="nucleotide sequence ID" value="NZ_BAAADJ010000019.1"/>
</dbReference>
<proteinExistence type="predicted"/>
<dbReference type="EMBL" id="BAAADJ010000019">
    <property type="protein sequence ID" value="GAA0328397.1"/>
    <property type="molecule type" value="Genomic_DNA"/>
</dbReference>
<organism evidence="2 3">
    <name type="scientific">Bacillus carboniphilus</name>
    <dbReference type="NCBI Taxonomy" id="86663"/>
    <lineage>
        <taxon>Bacteria</taxon>
        <taxon>Bacillati</taxon>
        <taxon>Bacillota</taxon>
        <taxon>Bacilli</taxon>
        <taxon>Bacillales</taxon>
        <taxon>Bacillaceae</taxon>
        <taxon>Bacillus</taxon>
    </lineage>
</organism>
<sequence length="69" mass="7805">MADKEIVHGEKFKRDLQYEGKREVELDEDRIINEGLSGGSVHDRADTTNIGEATPFPDEEPPHKVNSKK</sequence>
<comment type="caution">
    <text evidence="2">The sequence shown here is derived from an EMBL/GenBank/DDBJ whole genome shotgun (WGS) entry which is preliminary data.</text>
</comment>